<dbReference type="SUPFAM" id="SSF109604">
    <property type="entry name" value="HD-domain/PDEase-like"/>
    <property type="match status" value="1"/>
</dbReference>
<keyword evidence="2" id="KW-0547">Nucleotide-binding</keyword>
<dbReference type="InterPro" id="IPR051094">
    <property type="entry name" value="Diverse_Catalytic_Enzymes"/>
</dbReference>
<evidence type="ECO:0000256" key="3">
    <source>
        <dbReference type="ARBA" id="ARBA00022801"/>
    </source>
</evidence>
<dbReference type="EMBL" id="CP113797">
    <property type="protein sequence ID" value="WAL60398.1"/>
    <property type="molecule type" value="Genomic_DNA"/>
</dbReference>
<accession>A0A9E8ZFG8</accession>
<dbReference type="InterPro" id="IPR005249">
    <property type="entry name" value="YqeK"/>
</dbReference>
<keyword evidence="1" id="KW-0479">Metal-binding</keyword>
<dbReference type="Pfam" id="PF01966">
    <property type="entry name" value="HD"/>
    <property type="match status" value="1"/>
</dbReference>
<evidence type="ECO:0000256" key="2">
    <source>
        <dbReference type="ARBA" id="ARBA00022741"/>
    </source>
</evidence>
<name>A0A9E8ZFG8_9CYAN</name>
<protein>
    <submittedName>
        <fullName evidence="5">Bis(5'-nucleosyl)-tetraphosphatase (Symmetrical) YqeK</fullName>
        <ecNumber evidence="5">3.6.1.41</ecNumber>
    </submittedName>
</protein>
<feature type="domain" description="HD" evidence="4">
    <location>
        <begin position="4"/>
        <end position="105"/>
    </location>
</feature>
<evidence type="ECO:0000256" key="1">
    <source>
        <dbReference type="ARBA" id="ARBA00022723"/>
    </source>
</evidence>
<dbReference type="AlphaFoldDB" id="A0A9E8ZFG8"/>
<dbReference type="Proteomes" id="UP001163152">
    <property type="component" value="Chromosome"/>
</dbReference>
<dbReference type="KEGG" id="tsin:OXH18_25085"/>
<keyword evidence="6" id="KW-1185">Reference proteome</keyword>
<dbReference type="GO" id="GO:0046872">
    <property type="term" value="F:metal ion binding"/>
    <property type="evidence" value="ECO:0007669"/>
    <property type="project" value="UniProtKB-KW"/>
</dbReference>
<evidence type="ECO:0000313" key="6">
    <source>
        <dbReference type="Proteomes" id="UP001163152"/>
    </source>
</evidence>
<dbReference type="EC" id="3.6.1.41" evidence="5"/>
<dbReference type="GO" id="GO:0008803">
    <property type="term" value="F:bis(5'-nucleosyl)-tetraphosphatase (symmetrical) activity"/>
    <property type="evidence" value="ECO:0007669"/>
    <property type="project" value="UniProtKB-EC"/>
</dbReference>
<dbReference type="PANTHER" id="PTHR35795">
    <property type="entry name" value="SLR1885 PROTEIN"/>
    <property type="match status" value="1"/>
</dbReference>
<evidence type="ECO:0000313" key="5">
    <source>
        <dbReference type="EMBL" id="WAL60398.1"/>
    </source>
</evidence>
<dbReference type="Gene3D" id="1.10.3210.10">
    <property type="entry name" value="Hypothetical protein af1432"/>
    <property type="match status" value="1"/>
</dbReference>
<dbReference type="GO" id="GO:0000166">
    <property type="term" value="F:nucleotide binding"/>
    <property type="evidence" value="ECO:0007669"/>
    <property type="project" value="UniProtKB-KW"/>
</dbReference>
<gene>
    <name evidence="5" type="primary">yqeK</name>
    <name evidence="5" type="ORF">OXH18_25085</name>
</gene>
<dbReference type="PANTHER" id="PTHR35795:SF1">
    <property type="entry name" value="BIS(5'-NUCLEOSYL)-TETRAPHOSPHATASE, SYMMETRICAL"/>
    <property type="match status" value="1"/>
</dbReference>
<reference evidence="5" key="1">
    <citation type="submission" date="2022-12" db="EMBL/GenBank/DDBJ databases">
        <title>Polyphasic identification of a Novel Hot-Spring Cyanobacterium Ocullathermofonsia sinensis gen nov. sp. nov. and Genomic Insights on its Adaptations to the Thermal Habitat.</title>
        <authorList>
            <person name="Daroch M."/>
            <person name="Tang J."/>
            <person name="Jiang Y."/>
        </authorList>
    </citation>
    <scope>NUCLEOTIDE SEQUENCE</scope>
    <source>
        <strain evidence="5">PKUAC-SCTA174</strain>
    </source>
</reference>
<dbReference type="NCBIfam" id="TIGR00488">
    <property type="entry name" value="bis(5'-nucleosyl)-tetraphosphatase (symmetrical) YqeK"/>
    <property type="match status" value="1"/>
</dbReference>
<evidence type="ECO:0000259" key="4">
    <source>
        <dbReference type="Pfam" id="PF01966"/>
    </source>
</evidence>
<proteinExistence type="predicted"/>
<organism evidence="5 6">
    <name type="scientific">Thermocoleostomius sinensis A174</name>
    <dbReference type="NCBI Taxonomy" id="2016057"/>
    <lineage>
        <taxon>Bacteria</taxon>
        <taxon>Bacillati</taxon>
        <taxon>Cyanobacteriota</taxon>
        <taxon>Cyanophyceae</taxon>
        <taxon>Oculatellales</taxon>
        <taxon>Oculatellaceae</taxon>
        <taxon>Thermocoleostomius</taxon>
    </lineage>
</organism>
<sequence length="180" mass="20336">MAISLAQIHELDVGKAAQSGLMHDLAKYFKPQQLLEIAHREGWTLDPVDELNPHLLHADVSAVVARDIFGVEDQEILMAIANHTLGRPAMGPLSCVIFLSDSLEPGRGDTPELNTLRRVAERNLFQAVWMNCDYTLKYLIESRRLVHPRVLLTRNWFLQHSPFLPLKRSSNMLPTQAHAS</sequence>
<dbReference type="InterPro" id="IPR006674">
    <property type="entry name" value="HD_domain"/>
</dbReference>
<keyword evidence="3 5" id="KW-0378">Hydrolase</keyword>